<sequence>MWGYMQCVATHGNEDVSGRITDATSKAATVITGGNKPGPPSPITPTDSSAFEVFAKAVQAAFGEDVVIAPISMTGNTDTRHYVNL</sequence>
<dbReference type="Proteomes" id="UP001227268">
    <property type="component" value="Unassembled WGS sequence"/>
</dbReference>
<proteinExistence type="predicted"/>
<comment type="caution">
    <text evidence="1">The sequence shown here is derived from an EMBL/GenBank/DDBJ whole genome shotgun (WGS) entry which is preliminary data.</text>
</comment>
<reference evidence="1" key="1">
    <citation type="submission" date="2023-04" db="EMBL/GenBank/DDBJ databases">
        <title>Draft Genome sequencing of Naganishia species isolated from polar environments using Oxford Nanopore Technology.</title>
        <authorList>
            <person name="Leo P."/>
            <person name="Venkateswaran K."/>
        </authorList>
    </citation>
    <scope>NUCLEOTIDE SEQUENCE</scope>
    <source>
        <strain evidence="1">MNA-CCFEE 5423</strain>
    </source>
</reference>
<evidence type="ECO:0000313" key="2">
    <source>
        <dbReference type="Proteomes" id="UP001227268"/>
    </source>
</evidence>
<gene>
    <name evidence="1" type="ORF">QFC21_001981</name>
</gene>
<keyword evidence="2" id="KW-1185">Reference proteome</keyword>
<accession>A0ACC2VYB9</accession>
<name>A0ACC2VYB9_9TREE</name>
<dbReference type="EMBL" id="JASBWT010000005">
    <property type="protein sequence ID" value="KAJ9104485.1"/>
    <property type="molecule type" value="Genomic_DNA"/>
</dbReference>
<organism evidence="1 2">
    <name type="scientific">Naganishia friedmannii</name>
    <dbReference type="NCBI Taxonomy" id="89922"/>
    <lineage>
        <taxon>Eukaryota</taxon>
        <taxon>Fungi</taxon>
        <taxon>Dikarya</taxon>
        <taxon>Basidiomycota</taxon>
        <taxon>Agaricomycotina</taxon>
        <taxon>Tremellomycetes</taxon>
        <taxon>Filobasidiales</taxon>
        <taxon>Filobasidiaceae</taxon>
        <taxon>Naganishia</taxon>
    </lineage>
</organism>
<evidence type="ECO:0000313" key="1">
    <source>
        <dbReference type="EMBL" id="KAJ9104485.1"/>
    </source>
</evidence>
<protein>
    <submittedName>
        <fullName evidence="1">Uncharacterized protein</fullName>
    </submittedName>
</protein>